<reference evidence="2" key="2">
    <citation type="submission" date="2019-10" db="EMBL/GenBank/DDBJ databases">
        <authorList>
            <consortium name="NCBI Genome Project"/>
        </authorList>
    </citation>
    <scope>NUCLEOTIDE SEQUENCE</scope>
    <source>
        <strain evidence="2">NI907</strain>
    </source>
</reference>
<feature type="non-terminal residue" evidence="2">
    <location>
        <position position="1"/>
    </location>
</feature>
<dbReference type="KEGG" id="pgri:PgNI_10775"/>
<reference evidence="1 2" key="1">
    <citation type="journal article" date="2019" name="Mol. Biol. Evol.">
        <title>Blast fungal genomes show frequent chromosomal changes, gene gains and losses, and effector gene turnover.</title>
        <authorList>
            <person name="Gomez Luciano L.B."/>
            <person name="Jason Tsai I."/>
            <person name="Chuma I."/>
            <person name="Tosa Y."/>
            <person name="Chen Y.H."/>
            <person name="Li J.Y."/>
            <person name="Li M.Y."/>
            <person name="Jade Lu M.Y."/>
            <person name="Nakayashiki H."/>
            <person name="Li W.H."/>
        </authorList>
    </citation>
    <scope>NUCLEOTIDE SEQUENCE [LARGE SCALE GENOMIC DNA]</scope>
    <source>
        <strain evidence="1 2">NI907</strain>
    </source>
</reference>
<sequence length="73" mass="8158">ALEILHKHGICFGRLVIVAFHNFKAANVLAKLKGINLLYGEKLKLRIGEPKKAYVRSKSGGLLRGQPKYLPNF</sequence>
<proteinExistence type="predicted"/>
<dbReference type="AlphaFoldDB" id="A0A6P8AYS6"/>
<evidence type="ECO:0000313" key="1">
    <source>
        <dbReference type="Proteomes" id="UP000515153"/>
    </source>
</evidence>
<dbReference type="GeneID" id="41965654"/>
<name>A0A6P8AYS6_PYRGI</name>
<keyword evidence="1" id="KW-1185">Reference proteome</keyword>
<reference evidence="2" key="3">
    <citation type="submission" date="2025-08" db="UniProtKB">
        <authorList>
            <consortium name="RefSeq"/>
        </authorList>
    </citation>
    <scope>IDENTIFICATION</scope>
    <source>
        <strain evidence="2">NI907</strain>
    </source>
</reference>
<evidence type="ECO:0000313" key="2">
    <source>
        <dbReference type="RefSeq" id="XP_030980091.1"/>
    </source>
</evidence>
<dbReference type="Proteomes" id="UP000515153">
    <property type="component" value="Chromosome VII"/>
</dbReference>
<organism evidence="1 2">
    <name type="scientific">Pyricularia grisea</name>
    <name type="common">Crabgrass-specific blast fungus</name>
    <name type="synonym">Magnaporthe grisea</name>
    <dbReference type="NCBI Taxonomy" id="148305"/>
    <lineage>
        <taxon>Eukaryota</taxon>
        <taxon>Fungi</taxon>
        <taxon>Dikarya</taxon>
        <taxon>Ascomycota</taxon>
        <taxon>Pezizomycotina</taxon>
        <taxon>Sordariomycetes</taxon>
        <taxon>Sordariomycetidae</taxon>
        <taxon>Magnaporthales</taxon>
        <taxon>Pyriculariaceae</taxon>
        <taxon>Pyricularia</taxon>
    </lineage>
</organism>
<protein>
    <submittedName>
        <fullName evidence="2">Uncharacterized protein</fullName>
    </submittedName>
</protein>
<accession>A0A6P8AYS6</accession>
<gene>
    <name evidence="2" type="ORF">PgNI_10775</name>
</gene>
<dbReference type="RefSeq" id="XP_030980091.1">
    <property type="nucleotide sequence ID" value="XM_031130748.1"/>
</dbReference>